<dbReference type="PANTHER" id="PTHR43394">
    <property type="entry name" value="ATP-DEPENDENT PERMEASE MDL1, MITOCHONDRIAL"/>
    <property type="match status" value="1"/>
</dbReference>
<evidence type="ECO:0000259" key="9">
    <source>
        <dbReference type="PROSITE" id="PS50893"/>
    </source>
</evidence>
<keyword evidence="4" id="KW-0812">Transmembrane</keyword>
<keyword evidence="2" id="KW-0813">Transport</keyword>
<evidence type="ECO:0000256" key="3">
    <source>
        <dbReference type="ARBA" id="ARBA00022475"/>
    </source>
</evidence>
<evidence type="ECO:0000256" key="4">
    <source>
        <dbReference type="ARBA" id="ARBA00022692"/>
    </source>
</evidence>
<dbReference type="InterPro" id="IPR036640">
    <property type="entry name" value="ABC1_TM_sf"/>
</dbReference>
<dbReference type="SUPFAM" id="SSF90123">
    <property type="entry name" value="ABC transporter transmembrane region"/>
    <property type="match status" value="1"/>
</dbReference>
<reference evidence="11 12" key="1">
    <citation type="submission" date="2019-01" db="EMBL/GenBank/DDBJ databases">
        <authorList>
            <person name="Brito A."/>
        </authorList>
    </citation>
    <scope>NUCLEOTIDE SEQUENCE [LARGE SCALE GENOMIC DNA]</scope>
    <source>
        <strain evidence="11">1</strain>
    </source>
</reference>
<dbReference type="Pfam" id="PF00005">
    <property type="entry name" value="ABC_tran"/>
    <property type="match status" value="1"/>
</dbReference>
<dbReference type="InterPro" id="IPR003439">
    <property type="entry name" value="ABC_transporter-like_ATP-bd"/>
</dbReference>
<dbReference type="GO" id="GO:0016887">
    <property type="term" value="F:ATP hydrolysis activity"/>
    <property type="evidence" value="ECO:0007669"/>
    <property type="project" value="InterPro"/>
</dbReference>
<dbReference type="FunFam" id="3.40.50.300:FF:000299">
    <property type="entry name" value="ABC transporter ATP-binding protein/permease"/>
    <property type="match status" value="1"/>
</dbReference>
<dbReference type="SMART" id="SM00382">
    <property type="entry name" value="AAA"/>
    <property type="match status" value="1"/>
</dbReference>
<evidence type="ECO:0000256" key="2">
    <source>
        <dbReference type="ARBA" id="ARBA00022448"/>
    </source>
</evidence>
<dbReference type="AlphaFoldDB" id="A0A563VVY7"/>
<organism evidence="11 12">
    <name type="scientific">Hyella patelloides LEGE 07179</name>
    <dbReference type="NCBI Taxonomy" id="945734"/>
    <lineage>
        <taxon>Bacteria</taxon>
        <taxon>Bacillati</taxon>
        <taxon>Cyanobacteriota</taxon>
        <taxon>Cyanophyceae</taxon>
        <taxon>Pleurocapsales</taxon>
        <taxon>Hyellaceae</taxon>
        <taxon>Hyella</taxon>
    </lineage>
</organism>
<feature type="domain" description="ABC transporter" evidence="9">
    <location>
        <begin position="81"/>
        <end position="315"/>
    </location>
</feature>
<accession>A0A563VVY7</accession>
<evidence type="ECO:0000256" key="5">
    <source>
        <dbReference type="ARBA" id="ARBA00022741"/>
    </source>
</evidence>
<evidence type="ECO:0000256" key="6">
    <source>
        <dbReference type="ARBA" id="ARBA00022840"/>
    </source>
</evidence>
<dbReference type="EMBL" id="CAACVJ010000279">
    <property type="protein sequence ID" value="VEP15571.1"/>
    <property type="molecule type" value="Genomic_DNA"/>
</dbReference>
<dbReference type="InterPro" id="IPR017871">
    <property type="entry name" value="ABC_transporter-like_CS"/>
</dbReference>
<dbReference type="InterPro" id="IPR011527">
    <property type="entry name" value="ABC1_TM_dom"/>
</dbReference>
<keyword evidence="6 11" id="KW-0067">ATP-binding</keyword>
<gene>
    <name evidence="11" type="ORF">H1P_350001</name>
</gene>
<keyword evidence="5" id="KW-0547">Nucleotide-binding</keyword>
<dbReference type="GO" id="GO:0005524">
    <property type="term" value="F:ATP binding"/>
    <property type="evidence" value="ECO:0007669"/>
    <property type="project" value="UniProtKB-KW"/>
</dbReference>
<dbReference type="PROSITE" id="PS50929">
    <property type="entry name" value="ABC_TM1F"/>
    <property type="match status" value="1"/>
</dbReference>
<dbReference type="InterPro" id="IPR003593">
    <property type="entry name" value="AAA+_ATPase"/>
</dbReference>
<dbReference type="GO" id="GO:0005886">
    <property type="term" value="C:plasma membrane"/>
    <property type="evidence" value="ECO:0007669"/>
    <property type="project" value="UniProtKB-SubCell"/>
</dbReference>
<keyword evidence="8" id="KW-0472">Membrane</keyword>
<dbReference type="InterPro" id="IPR027417">
    <property type="entry name" value="P-loop_NTPase"/>
</dbReference>
<sequence length="317" mass="35174">MVLLWYGGSLVIAQNLSIGQLMAFNSMNANFIGLIATIIGFVDEFAVAQTAIQRLDEVIDSTPETSKIQKPWADLDATANIVCHKLNFHYPGRVDLLEDFSVRIPGGKFTALIGQSGCGKSTVAKIIANLYQIDSGSIRYGKYHQPDLALECLRRQIVLIPQEAHFWSRSIFDNFRLSYPHISFEQVVTACQITGADEFINRLPDGYHTVLGEFGTNMSGGQRQRLAIARAIVSDPPILILDESTGALDPVSEAQVLERLLTYRRGKTTITITHRPSVINRADWIIFIEDGSLKLEGSPQKLRSQSGSHLNFLETII</sequence>
<dbReference type="Proteomes" id="UP000320055">
    <property type="component" value="Unassembled WGS sequence"/>
</dbReference>
<dbReference type="GO" id="GO:0015421">
    <property type="term" value="F:ABC-type oligopeptide transporter activity"/>
    <property type="evidence" value="ECO:0007669"/>
    <property type="project" value="TreeGrafter"/>
</dbReference>
<dbReference type="PROSITE" id="PS00211">
    <property type="entry name" value="ABC_TRANSPORTER_1"/>
    <property type="match status" value="1"/>
</dbReference>
<evidence type="ECO:0000256" key="1">
    <source>
        <dbReference type="ARBA" id="ARBA00004651"/>
    </source>
</evidence>
<dbReference type="Gene3D" id="1.20.1560.10">
    <property type="entry name" value="ABC transporter type 1, transmembrane domain"/>
    <property type="match status" value="1"/>
</dbReference>
<name>A0A563VVY7_9CYAN</name>
<keyword evidence="3" id="KW-1003">Cell membrane</keyword>
<protein>
    <submittedName>
        <fullName evidence="11">ABC transporter ATP-binding protein</fullName>
    </submittedName>
</protein>
<keyword evidence="12" id="KW-1185">Reference proteome</keyword>
<comment type="subcellular location">
    <subcellularLocation>
        <location evidence="1">Cell membrane</location>
        <topology evidence="1">Multi-pass membrane protein</topology>
    </subcellularLocation>
</comment>
<evidence type="ECO:0000256" key="8">
    <source>
        <dbReference type="ARBA" id="ARBA00023136"/>
    </source>
</evidence>
<dbReference type="PROSITE" id="PS50893">
    <property type="entry name" value="ABC_TRANSPORTER_2"/>
    <property type="match status" value="1"/>
</dbReference>
<evidence type="ECO:0000256" key="7">
    <source>
        <dbReference type="ARBA" id="ARBA00022989"/>
    </source>
</evidence>
<dbReference type="PANTHER" id="PTHR43394:SF1">
    <property type="entry name" value="ATP-BINDING CASSETTE SUB-FAMILY B MEMBER 10, MITOCHONDRIAL"/>
    <property type="match status" value="1"/>
</dbReference>
<dbReference type="InterPro" id="IPR039421">
    <property type="entry name" value="Type_1_exporter"/>
</dbReference>
<feature type="domain" description="ABC transmembrane type-1" evidence="10">
    <location>
        <begin position="1"/>
        <end position="46"/>
    </location>
</feature>
<dbReference type="SUPFAM" id="SSF52540">
    <property type="entry name" value="P-loop containing nucleoside triphosphate hydrolases"/>
    <property type="match status" value="1"/>
</dbReference>
<evidence type="ECO:0000313" key="12">
    <source>
        <dbReference type="Proteomes" id="UP000320055"/>
    </source>
</evidence>
<evidence type="ECO:0000259" key="10">
    <source>
        <dbReference type="PROSITE" id="PS50929"/>
    </source>
</evidence>
<evidence type="ECO:0000313" key="11">
    <source>
        <dbReference type="EMBL" id="VEP15571.1"/>
    </source>
</evidence>
<dbReference type="Gene3D" id="3.40.50.300">
    <property type="entry name" value="P-loop containing nucleotide triphosphate hydrolases"/>
    <property type="match status" value="1"/>
</dbReference>
<proteinExistence type="predicted"/>
<keyword evidence="7" id="KW-1133">Transmembrane helix</keyword>